<feature type="transmembrane region" description="Helical" evidence="5">
    <location>
        <begin position="290"/>
        <end position="317"/>
    </location>
</feature>
<feature type="transmembrane region" description="Helical" evidence="5">
    <location>
        <begin position="78"/>
        <end position="97"/>
    </location>
</feature>
<dbReference type="PANTHER" id="PTHR23542:SF1">
    <property type="entry name" value="MAJOR FACILITATOR SUPERFAMILY (MFS) PROFILE DOMAIN-CONTAINING PROTEIN"/>
    <property type="match status" value="1"/>
</dbReference>
<comment type="caution">
    <text evidence="7">The sequence shown here is derived from an EMBL/GenBank/DDBJ whole genome shotgun (WGS) entry which is preliminary data.</text>
</comment>
<dbReference type="GO" id="GO:0022857">
    <property type="term" value="F:transmembrane transporter activity"/>
    <property type="evidence" value="ECO:0007669"/>
    <property type="project" value="InterPro"/>
</dbReference>
<feature type="transmembrane region" description="Helical" evidence="5">
    <location>
        <begin position="140"/>
        <end position="163"/>
    </location>
</feature>
<gene>
    <name evidence="7" type="ORF">OM076_23200</name>
</gene>
<dbReference type="EMBL" id="JAPDOD010000023">
    <property type="protein sequence ID" value="MDA0163200.1"/>
    <property type="molecule type" value="Genomic_DNA"/>
</dbReference>
<feature type="transmembrane region" description="Helical" evidence="5">
    <location>
        <begin position="337"/>
        <end position="359"/>
    </location>
</feature>
<dbReference type="InterPro" id="IPR020846">
    <property type="entry name" value="MFS_dom"/>
</dbReference>
<keyword evidence="3 5" id="KW-1133">Transmembrane helix</keyword>
<comment type="subcellular location">
    <subcellularLocation>
        <location evidence="1">Cell membrane</location>
        <topology evidence="1">Multi-pass membrane protein</topology>
    </subcellularLocation>
</comment>
<dbReference type="AlphaFoldDB" id="A0A9X3S1A8"/>
<evidence type="ECO:0000256" key="1">
    <source>
        <dbReference type="ARBA" id="ARBA00004651"/>
    </source>
</evidence>
<evidence type="ECO:0000259" key="6">
    <source>
        <dbReference type="PROSITE" id="PS50850"/>
    </source>
</evidence>
<dbReference type="SUPFAM" id="SSF103473">
    <property type="entry name" value="MFS general substrate transporter"/>
    <property type="match status" value="1"/>
</dbReference>
<feature type="transmembrane region" description="Helical" evidence="5">
    <location>
        <begin position="201"/>
        <end position="224"/>
    </location>
</feature>
<dbReference type="RefSeq" id="WP_270042441.1">
    <property type="nucleotide sequence ID" value="NZ_JAPDOD010000023.1"/>
</dbReference>
<sequence length="395" mass="40059">MKVYGEILRSRYVGALVASSLLSRFPIGINALAIVLFLREQTGSFAIAGAVSGSLAAGSGLGAPFVGRLVDRIGARRVLVPLACIHALGLASIVGFTELDAPTAVLLVCGFVSGAALPPTSSVLRSLWTELLEPRLHQAAFALDSTMIELIFITGPLLTAGIAAVTSPAGALIVSAVATVTGTAIFTALPPTKNIHGQERSAAGMLGALAIPGVRTLVLVSLPTGIGLGILEVGIPAFSRAEGAAAAAGVLLAMWSFGSGIGGLLYGILPRQGGVFRMHLFVTALLPLTILPLAAAPSVVVMAFLVIPAGCCIAPLLATRNELVGGIAPPGMRTEAYTWPMTAFVGGIAVGAALAGVLVEGPGWRTAFLVAACISATSSVMVAMWRKTVLIPVTT</sequence>
<feature type="domain" description="Major facilitator superfamily (MFS) profile" evidence="6">
    <location>
        <begin position="213"/>
        <end position="395"/>
    </location>
</feature>
<feature type="transmembrane region" description="Helical" evidence="5">
    <location>
        <begin position="103"/>
        <end position="128"/>
    </location>
</feature>
<dbReference type="Gene3D" id="1.20.1250.20">
    <property type="entry name" value="MFS general substrate transporter like domains"/>
    <property type="match status" value="2"/>
</dbReference>
<dbReference type="PROSITE" id="PS50850">
    <property type="entry name" value="MFS"/>
    <property type="match status" value="1"/>
</dbReference>
<dbReference type="Proteomes" id="UP001149140">
    <property type="component" value="Unassembled WGS sequence"/>
</dbReference>
<dbReference type="InterPro" id="IPR036259">
    <property type="entry name" value="MFS_trans_sf"/>
</dbReference>
<evidence type="ECO:0000256" key="3">
    <source>
        <dbReference type="ARBA" id="ARBA00022989"/>
    </source>
</evidence>
<feature type="transmembrane region" description="Helical" evidence="5">
    <location>
        <begin position="44"/>
        <end position="66"/>
    </location>
</feature>
<reference evidence="7" key="1">
    <citation type="submission" date="2022-10" db="EMBL/GenBank/DDBJ databases">
        <title>The WGS of Solirubrobacter ginsenosidimutans DSM 21036.</title>
        <authorList>
            <person name="Jiang Z."/>
        </authorList>
    </citation>
    <scope>NUCLEOTIDE SEQUENCE</scope>
    <source>
        <strain evidence="7">DSM 21036</strain>
    </source>
</reference>
<evidence type="ECO:0000256" key="4">
    <source>
        <dbReference type="ARBA" id="ARBA00023136"/>
    </source>
</evidence>
<evidence type="ECO:0000313" key="7">
    <source>
        <dbReference type="EMBL" id="MDA0163200.1"/>
    </source>
</evidence>
<keyword evidence="8" id="KW-1185">Reference proteome</keyword>
<accession>A0A9X3S1A8</accession>
<dbReference type="GO" id="GO:0005886">
    <property type="term" value="C:plasma membrane"/>
    <property type="evidence" value="ECO:0007669"/>
    <property type="project" value="UniProtKB-SubCell"/>
</dbReference>
<evidence type="ECO:0000256" key="5">
    <source>
        <dbReference type="SAM" id="Phobius"/>
    </source>
</evidence>
<feature type="transmembrane region" description="Helical" evidence="5">
    <location>
        <begin position="12"/>
        <end position="38"/>
    </location>
</feature>
<evidence type="ECO:0000256" key="2">
    <source>
        <dbReference type="ARBA" id="ARBA00022692"/>
    </source>
</evidence>
<feature type="transmembrane region" description="Helical" evidence="5">
    <location>
        <begin position="244"/>
        <end position="269"/>
    </location>
</feature>
<keyword evidence="4 5" id="KW-0472">Membrane</keyword>
<feature type="transmembrane region" description="Helical" evidence="5">
    <location>
        <begin position="366"/>
        <end position="385"/>
    </location>
</feature>
<feature type="transmembrane region" description="Helical" evidence="5">
    <location>
        <begin position="169"/>
        <end position="189"/>
    </location>
</feature>
<proteinExistence type="predicted"/>
<protein>
    <submittedName>
        <fullName evidence="7">MFS transporter</fullName>
    </submittedName>
</protein>
<name>A0A9X3S1A8_9ACTN</name>
<dbReference type="InterPro" id="IPR011701">
    <property type="entry name" value="MFS"/>
</dbReference>
<dbReference type="Pfam" id="PF07690">
    <property type="entry name" value="MFS_1"/>
    <property type="match status" value="1"/>
</dbReference>
<organism evidence="7 8">
    <name type="scientific">Solirubrobacter ginsenosidimutans</name>
    <dbReference type="NCBI Taxonomy" id="490573"/>
    <lineage>
        <taxon>Bacteria</taxon>
        <taxon>Bacillati</taxon>
        <taxon>Actinomycetota</taxon>
        <taxon>Thermoleophilia</taxon>
        <taxon>Solirubrobacterales</taxon>
        <taxon>Solirubrobacteraceae</taxon>
        <taxon>Solirubrobacter</taxon>
    </lineage>
</organism>
<keyword evidence="2 5" id="KW-0812">Transmembrane</keyword>
<evidence type="ECO:0000313" key="8">
    <source>
        <dbReference type="Proteomes" id="UP001149140"/>
    </source>
</evidence>
<dbReference type="PANTHER" id="PTHR23542">
    <property type="match status" value="1"/>
</dbReference>